<feature type="binding site" evidence="6">
    <location>
        <position position="141"/>
    </location>
    <ligand>
        <name>FMN</name>
        <dbReference type="ChEBI" id="CHEBI:58210"/>
    </ligand>
</feature>
<proteinExistence type="inferred from homology"/>
<evidence type="ECO:0000313" key="8">
    <source>
        <dbReference type="EMBL" id="SCB15944.1"/>
    </source>
</evidence>
<feature type="domain" description="Luciferase-like" evidence="7">
    <location>
        <begin position="24"/>
        <end position="378"/>
    </location>
</feature>
<evidence type="ECO:0000256" key="2">
    <source>
        <dbReference type="ARBA" id="ARBA00022643"/>
    </source>
</evidence>
<evidence type="ECO:0000256" key="1">
    <source>
        <dbReference type="ARBA" id="ARBA00022630"/>
    </source>
</evidence>
<dbReference type="STRING" id="410764.GA0061103_2367"/>
<evidence type="ECO:0000256" key="5">
    <source>
        <dbReference type="ARBA" id="ARBA00033748"/>
    </source>
</evidence>
<dbReference type="GO" id="GO:0004497">
    <property type="term" value="F:monooxygenase activity"/>
    <property type="evidence" value="ECO:0007669"/>
    <property type="project" value="UniProtKB-KW"/>
</dbReference>
<dbReference type="Proteomes" id="UP000199101">
    <property type="component" value="Unassembled WGS sequence"/>
</dbReference>
<dbReference type="InterPro" id="IPR051260">
    <property type="entry name" value="Diverse_substr_monoxygenases"/>
</dbReference>
<evidence type="ECO:0000256" key="6">
    <source>
        <dbReference type="PIRSR" id="PIRSR000337-1"/>
    </source>
</evidence>
<dbReference type="InterPro" id="IPR036661">
    <property type="entry name" value="Luciferase-like_sf"/>
</dbReference>
<feature type="binding site" evidence="6">
    <location>
        <position position="212"/>
    </location>
    <ligand>
        <name>FMN</name>
        <dbReference type="ChEBI" id="CHEBI:58210"/>
    </ligand>
</feature>
<evidence type="ECO:0000256" key="4">
    <source>
        <dbReference type="ARBA" id="ARBA00023033"/>
    </source>
</evidence>
<dbReference type="GO" id="GO:0016705">
    <property type="term" value="F:oxidoreductase activity, acting on paired donors, with incorporation or reduction of molecular oxygen"/>
    <property type="evidence" value="ECO:0007669"/>
    <property type="project" value="InterPro"/>
</dbReference>
<dbReference type="PANTHER" id="PTHR30011">
    <property type="entry name" value="ALKANESULFONATE MONOOXYGENASE-RELATED"/>
    <property type="match status" value="1"/>
</dbReference>
<organism evidence="8 9">
    <name type="scientific">Rhizobium multihospitium</name>
    <dbReference type="NCBI Taxonomy" id="410764"/>
    <lineage>
        <taxon>Bacteria</taxon>
        <taxon>Pseudomonadati</taxon>
        <taxon>Pseudomonadota</taxon>
        <taxon>Alphaproteobacteria</taxon>
        <taxon>Hyphomicrobiales</taxon>
        <taxon>Rhizobiaceae</taxon>
        <taxon>Rhizobium/Agrobacterium group</taxon>
        <taxon>Rhizobium</taxon>
    </lineage>
</organism>
<dbReference type="NCBIfam" id="TIGR03860">
    <property type="entry name" value="FMN_nitrolo"/>
    <property type="match status" value="1"/>
</dbReference>
<evidence type="ECO:0000256" key="3">
    <source>
        <dbReference type="ARBA" id="ARBA00023002"/>
    </source>
</evidence>
<feature type="binding site" evidence="6">
    <location>
        <position position="53"/>
    </location>
    <ligand>
        <name>FMN</name>
        <dbReference type="ChEBI" id="CHEBI:58210"/>
    </ligand>
</feature>
<dbReference type="OrthoDB" id="9779442at2"/>
<keyword evidence="1 6" id="KW-0285">Flavoprotein</keyword>
<comment type="similarity">
    <text evidence="5">Belongs to the NtaA/SnaA/DszA monooxygenase family.</text>
</comment>
<dbReference type="PANTHER" id="PTHR30011:SF16">
    <property type="entry name" value="C2H2 FINGER DOMAIN TRANSCRIPTION FACTOR (EUROFUNG)-RELATED"/>
    <property type="match status" value="1"/>
</dbReference>
<accession>A0A1C3UKJ5</accession>
<gene>
    <name evidence="8" type="ORF">GA0061103_2367</name>
</gene>
<keyword evidence="9" id="KW-1185">Reference proteome</keyword>
<evidence type="ECO:0000313" key="9">
    <source>
        <dbReference type="Proteomes" id="UP000199101"/>
    </source>
</evidence>
<keyword evidence="3" id="KW-0560">Oxidoreductase</keyword>
<dbReference type="SUPFAM" id="SSF51679">
    <property type="entry name" value="Bacterial luciferase-like"/>
    <property type="match status" value="1"/>
</dbReference>
<dbReference type="InterPro" id="IPR011251">
    <property type="entry name" value="Luciferase-like_dom"/>
</dbReference>
<keyword evidence="4 8" id="KW-0503">Monooxygenase</keyword>
<dbReference type="EMBL" id="FMAG01000001">
    <property type="protein sequence ID" value="SCB15944.1"/>
    <property type="molecule type" value="Genomic_DNA"/>
</dbReference>
<feature type="binding site" evidence="6">
    <location>
        <position position="90"/>
    </location>
    <ligand>
        <name>FMN</name>
        <dbReference type="ChEBI" id="CHEBI:58210"/>
    </ligand>
</feature>
<sequence>MTHNRPRRLKTLTGASSVISAGNDASPVAGIKRAVELARKAEAEKITGLFTADLLHIDPAGLAGTAGIQEPIIALAALSQVTSHIGLIATVSTTFHYPYNLARQIGTLDHASGGRAGWNAVTSSVGEENFGETLPSPEERYERAAEFIEIVNALYDANERNAAERKASGAIGIDPAKFHPINYRGKHFRVDGPLNVPPLPQGRPVQFQAGQSEAGVTVGARYAEVVYTSQPKLEDAVAFASELRRRAASFGRAAGLPFIMNSFHSVIGDSDADVARRLKEKHERIDYEQGRLKLTDMLGGDLDLSELPLDKPLPEALLPEVTSINRRRGRVEIFRRYAREGLTLRQLIIQAQETGHWSVAGTPEQLADAIEERFRAGILDVLSLHGFGNPDQEDLLVNGLLPELRRRSIIDTDYIGDDFRSNLELPPYVAVDGALNSAKRA</sequence>
<dbReference type="AlphaFoldDB" id="A0A1C3UKJ5"/>
<dbReference type="PIRSF" id="PIRSF000337">
    <property type="entry name" value="NTA_MOA"/>
    <property type="match status" value="1"/>
</dbReference>
<reference evidence="9" key="1">
    <citation type="submission" date="2016-08" db="EMBL/GenBank/DDBJ databases">
        <authorList>
            <person name="Varghese N."/>
            <person name="Submissions Spin"/>
        </authorList>
    </citation>
    <scope>NUCLEOTIDE SEQUENCE [LARGE SCALE GENOMIC DNA]</scope>
    <source>
        <strain evidence="9">HAMBI 2975</strain>
    </source>
</reference>
<dbReference type="Gene3D" id="3.20.20.30">
    <property type="entry name" value="Luciferase-like domain"/>
    <property type="match status" value="1"/>
</dbReference>
<keyword evidence="2 6" id="KW-0288">FMN</keyword>
<protein>
    <submittedName>
        <fullName evidence="8">FMN-dependent oxidoreductase, nitrilotriacetate monooxygenase family</fullName>
    </submittedName>
</protein>
<dbReference type="Pfam" id="PF00296">
    <property type="entry name" value="Bac_luciferase"/>
    <property type="match status" value="1"/>
</dbReference>
<dbReference type="InterPro" id="IPR016215">
    <property type="entry name" value="NTA_MOA"/>
</dbReference>
<name>A0A1C3UKJ5_9HYPH</name>
<evidence type="ECO:0000259" key="7">
    <source>
        <dbReference type="Pfam" id="PF00296"/>
    </source>
</evidence>
<dbReference type="RefSeq" id="WP_092708315.1">
    <property type="nucleotide sequence ID" value="NZ_FMAG01000001.1"/>
</dbReference>